<dbReference type="Pfam" id="PF03492">
    <property type="entry name" value="Methyltransf_7"/>
    <property type="match status" value="1"/>
</dbReference>
<dbReference type="EnsemblPlants" id="LPERR01G23910.1">
    <property type="protein sequence ID" value="LPERR01G23910.1"/>
    <property type="gene ID" value="LPERR01G23910"/>
</dbReference>
<organism evidence="3 4">
    <name type="scientific">Leersia perrieri</name>
    <dbReference type="NCBI Taxonomy" id="77586"/>
    <lineage>
        <taxon>Eukaryota</taxon>
        <taxon>Viridiplantae</taxon>
        <taxon>Streptophyta</taxon>
        <taxon>Embryophyta</taxon>
        <taxon>Tracheophyta</taxon>
        <taxon>Spermatophyta</taxon>
        <taxon>Magnoliopsida</taxon>
        <taxon>Liliopsida</taxon>
        <taxon>Poales</taxon>
        <taxon>Poaceae</taxon>
        <taxon>BOP clade</taxon>
        <taxon>Oryzoideae</taxon>
        <taxon>Oryzeae</taxon>
        <taxon>Oryzinae</taxon>
        <taxon>Leersia</taxon>
    </lineage>
</organism>
<sequence>MVISSTSLPAVAAAYSRQFRRDFSLFLRSRAAEVVFGGRMVLTMLGRENDERSQHADRNTTLLWDLLSESLAVLVSLGMVEQGKMDAYDAPFYAPWVGEVEEEARREGSFAVSYAQVYEANLKSGIGDARRDRSTVAMAVRATQESILGHHFGMEIIDPLFAKYTKLVTAAMEREEIKSVQIGVVLTRL</sequence>
<dbReference type="GO" id="GO:0046872">
    <property type="term" value="F:metal ion binding"/>
    <property type="evidence" value="ECO:0007669"/>
    <property type="project" value="UniProtKB-KW"/>
</dbReference>
<keyword evidence="4" id="KW-1185">Reference proteome</keyword>
<dbReference type="STRING" id="77586.A0A0D9V4L9"/>
<dbReference type="Gene3D" id="3.40.50.150">
    <property type="entry name" value="Vaccinia Virus protein VP39"/>
    <property type="match status" value="1"/>
</dbReference>
<dbReference type="InterPro" id="IPR029063">
    <property type="entry name" value="SAM-dependent_MTases_sf"/>
</dbReference>
<name>A0A0D9V4L9_9ORYZ</name>
<reference evidence="4" key="2">
    <citation type="submission" date="2013-12" db="EMBL/GenBank/DDBJ databases">
        <authorList>
            <person name="Yu Y."/>
            <person name="Lee S."/>
            <person name="de Baynast K."/>
            <person name="Wissotski M."/>
            <person name="Liu L."/>
            <person name="Talag J."/>
            <person name="Goicoechea J."/>
            <person name="Angelova A."/>
            <person name="Jetty R."/>
            <person name="Kudrna D."/>
            <person name="Golser W."/>
            <person name="Rivera L."/>
            <person name="Zhang J."/>
            <person name="Wing R."/>
        </authorList>
    </citation>
    <scope>NUCLEOTIDE SEQUENCE</scope>
</reference>
<dbReference type="PANTHER" id="PTHR31009">
    <property type="entry name" value="S-ADENOSYL-L-METHIONINE:CARBOXYL METHYLTRANSFERASE FAMILY PROTEIN"/>
    <property type="match status" value="1"/>
</dbReference>
<keyword evidence="2" id="KW-0460">Magnesium</keyword>
<dbReference type="GO" id="GO:0008168">
    <property type="term" value="F:methyltransferase activity"/>
    <property type="evidence" value="ECO:0007669"/>
    <property type="project" value="InterPro"/>
</dbReference>
<evidence type="ECO:0000256" key="2">
    <source>
        <dbReference type="ARBA" id="ARBA00022842"/>
    </source>
</evidence>
<protein>
    <submittedName>
        <fullName evidence="3">Uncharacterized protein</fullName>
    </submittedName>
</protein>
<dbReference type="InterPro" id="IPR042086">
    <property type="entry name" value="MeTrfase_capping"/>
</dbReference>
<dbReference type="Proteomes" id="UP000032180">
    <property type="component" value="Chromosome 1"/>
</dbReference>
<evidence type="ECO:0000313" key="4">
    <source>
        <dbReference type="Proteomes" id="UP000032180"/>
    </source>
</evidence>
<dbReference type="AlphaFoldDB" id="A0A0D9V4L9"/>
<reference evidence="3 4" key="1">
    <citation type="submission" date="2012-08" db="EMBL/GenBank/DDBJ databases">
        <title>Oryza genome evolution.</title>
        <authorList>
            <person name="Wing R.A."/>
        </authorList>
    </citation>
    <scope>NUCLEOTIDE SEQUENCE</scope>
</reference>
<evidence type="ECO:0000313" key="3">
    <source>
        <dbReference type="EnsemblPlants" id="LPERR01G23910.1"/>
    </source>
</evidence>
<proteinExistence type="predicted"/>
<dbReference type="SUPFAM" id="SSF53335">
    <property type="entry name" value="S-adenosyl-L-methionine-dependent methyltransferases"/>
    <property type="match status" value="1"/>
</dbReference>
<dbReference type="Gramene" id="LPERR01G23910.1">
    <property type="protein sequence ID" value="LPERR01G23910.1"/>
    <property type="gene ID" value="LPERR01G23910"/>
</dbReference>
<dbReference type="Gene3D" id="1.10.1200.270">
    <property type="entry name" value="Methyltransferase, alpha-helical capping domain"/>
    <property type="match status" value="1"/>
</dbReference>
<keyword evidence="1" id="KW-0479">Metal-binding</keyword>
<reference evidence="3" key="3">
    <citation type="submission" date="2015-04" db="UniProtKB">
        <authorList>
            <consortium name="EnsemblPlants"/>
        </authorList>
    </citation>
    <scope>IDENTIFICATION</scope>
</reference>
<dbReference type="eggNOG" id="ENOG502QQAF">
    <property type="taxonomic scope" value="Eukaryota"/>
</dbReference>
<evidence type="ECO:0000256" key="1">
    <source>
        <dbReference type="ARBA" id="ARBA00022723"/>
    </source>
</evidence>
<dbReference type="HOGENOM" id="CLU_019628_4_0_1"/>
<dbReference type="InterPro" id="IPR005299">
    <property type="entry name" value="MeTrfase_7"/>
</dbReference>
<accession>A0A0D9V4L9</accession>